<organism evidence="1 2">
    <name type="scientific">Reyranella aquatilis</name>
    <dbReference type="NCBI Taxonomy" id="2035356"/>
    <lineage>
        <taxon>Bacteria</taxon>
        <taxon>Pseudomonadati</taxon>
        <taxon>Pseudomonadota</taxon>
        <taxon>Alphaproteobacteria</taxon>
        <taxon>Hyphomicrobiales</taxon>
        <taxon>Reyranellaceae</taxon>
        <taxon>Reyranella</taxon>
    </lineage>
</organism>
<reference evidence="1 2" key="1">
    <citation type="submission" date="2021-11" db="EMBL/GenBank/DDBJ databases">
        <authorList>
            <person name="Lee D.-H."/>
            <person name="Kim S.-B."/>
        </authorList>
    </citation>
    <scope>NUCLEOTIDE SEQUENCE [LARGE SCALE GENOMIC DNA]</scope>
    <source>
        <strain evidence="1 2">KCTC 52223</strain>
    </source>
</reference>
<gene>
    <name evidence="1" type="ORF">LJ725_21525</name>
</gene>
<proteinExistence type="predicted"/>
<name>A0ABS8KZT2_9HYPH</name>
<sequence>MRKIGDASFFRIVDRLLDPGTTRALRTSWSIDGVDWQRERHSYAGASHGFTVEVTTGRATGAAPWTMLVVKEYWRSGRGEELKSHQWAHIEAGRRADVVAWLERQERRLAAGRGVLA</sequence>
<accession>A0ABS8KZT2</accession>
<dbReference type="EMBL" id="JAJISD010000010">
    <property type="protein sequence ID" value="MCC8431563.1"/>
    <property type="molecule type" value="Genomic_DNA"/>
</dbReference>
<evidence type="ECO:0000313" key="2">
    <source>
        <dbReference type="Proteomes" id="UP001198862"/>
    </source>
</evidence>
<dbReference type="RefSeq" id="WP_230552925.1">
    <property type="nucleotide sequence ID" value="NZ_JAJISD010000010.1"/>
</dbReference>
<comment type="caution">
    <text evidence="1">The sequence shown here is derived from an EMBL/GenBank/DDBJ whole genome shotgun (WGS) entry which is preliminary data.</text>
</comment>
<keyword evidence="2" id="KW-1185">Reference proteome</keyword>
<dbReference type="Proteomes" id="UP001198862">
    <property type="component" value="Unassembled WGS sequence"/>
</dbReference>
<protein>
    <submittedName>
        <fullName evidence="1">Uncharacterized protein</fullName>
    </submittedName>
</protein>
<evidence type="ECO:0000313" key="1">
    <source>
        <dbReference type="EMBL" id="MCC8431563.1"/>
    </source>
</evidence>